<reference evidence="1 2" key="1">
    <citation type="journal article" date="2012" name="Proc. Natl. Acad. Sci. U.S.A.">
        <title>Comparative genomics of Ceriporiopsis subvermispora and Phanerochaete chrysosporium provide insight into selective ligninolysis.</title>
        <authorList>
            <person name="Fernandez-Fueyo E."/>
            <person name="Ruiz-Duenas F.J."/>
            <person name="Ferreira P."/>
            <person name="Floudas D."/>
            <person name="Hibbett D.S."/>
            <person name="Canessa P."/>
            <person name="Larrondo L.F."/>
            <person name="James T.Y."/>
            <person name="Seelenfreund D."/>
            <person name="Lobos S."/>
            <person name="Polanco R."/>
            <person name="Tello M."/>
            <person name="Honda Y."/>
            <person name="Watanabe T."/>
            <person name="Watanabe T."/>
            <person name="Ryu J.S."/>
            <person name="Kubicek C.P."/>
            <person name="Schmoll M."/>
            <person name="Gaskell J."/>
            <person name="Hammel K.E."/>
            <person name="St John F.J."/>
            <person name="Vanden Wymelenberg A."/>
            <person name="Sabat G."/>
            <person name="Splinter BonDurant S."/>
            <person name="Syed K."/>
            <person name="Yadav J.S."/>
            <person name="Doddapaneni H."/>
            <person name="Subramanian V."/>
            <person name="Lavin J.L."/>
            <person name="Oguiza J.A."/>
            <person name="Perez G."/>
            <person name="Pisabarro A.G."/>
            <person name="Ramirez L."/>
            <person name="Santoyo F."/>
            <person name="Master E."/>
            <person name="Coutinho P.M."/>
            <person name="Henrissat B."/>
            <person name="Lombard V."/>
            <person name="Magnuson J.K."/>
            <person name="Kuees U."/>
            <person name="Hori C."/>
            <person name="Igarashi K."/>
            <person name="Samejima M."/>
            <person name="Held B.W."/>
            <person name="Barry K.W."/>
            <person name="LaButti K.M."/>
            <person name="Lapidus A."/>
            <person name="Lindquist E.A."/>
            <person name="Lucas S.M."/>
            <person name="Riley R."/>
            <person name="Salamov A.A."/>
            <person name="Hoffmeister D."/>
            <person name="Schwenk D."/>
            <person name="Hadar Y."/>
            <person name="Yarden O."/>
            <person name="de Vries R.P."/>
            <person name="Wiebenga A."/>
            <person name="Stenlid J."/>
            <person name="Eastwood D."/>
            <person name="Grigoriev I.V."/>
            <person name="Berka R.M."/>
            <person name="Blanchette R.A."/>
            <person name="Kersten P."/>
            <person name="Martinez A.T."/>
            <person name="Vicuna R."/>
            <person name="Cullen D."/>
        </authorList>
    </citation>
    <scope>NUCLEOTIDE SEQUENCE [LARGE SCALE GENOMIC DNA]</scope>
    <source>
        <strain evidence="1 2">B</strain>
    </source>
</reference>
<protein>
    <recommendedName>
        <fullName evidence="3">F-box domain-containing protein</fullName>
    </recommendedName>
</protein>
<dbReference type="STRING" id="914234.M2QXN4"/>
<dbReference type="AlphaFoldDB" id="M2QXN4"/>
<dbReference type="EMBL" id="KB445791">
    <property type="protein sequence ID" value="EMD41883.1"/>
    <property type="molecule type" value="Genomic_DNA"/>
</dbReference>
<gene>
    <name evidence="1" type="ORF">CERSUDRAFT_90466</name>
</gene>
<evidence type="ECO:0000313" key="1">
    <source>
        <dbReference type="EMBL" id="EMD41883.1"/>
    </source>
</evidence>
<keyword evidence="2" id="KW-1185">Reference proteome</keyword>
<organism evidence="1 2">
    <name type="scientific">Ceriporiopsis subvermispora (strain B)</name>
    <name type="common">White-rot fungus</name>
    <name type="synonym">Gelatoporia subvermispora</name>
    <dbReference type="NCBI Taxonomy" id="914234"/>
    <lineage>
        <taxon>Eukaryota</taxon>
        <taxon>Fungi</taxon>
        <taxon>Dikarya</taxon>
        <taxon>Basidiomycota</taxon>
        <taxon>Agaricomycotina</taxon>
        <taxon>Agaricomycetes</taxon>
        <taxon>Polyporales</taxon>
        <taxon>Gelatoporiaceae</taxon>
        <taxon>Gelatoporia</taxon>
    </lineage>
</organism>
<evidence type="ECO:0008006" key="3">
    <source>
        <dbReference type="Google" id="ProtNLM"/>
    </source>
</evidence>
<dbReference type="HOGENOM" id="CLU_1294236_0_0_1"/>
<dbReference type="Proteomes" id="UP000016930">
    <property type="component" value="Unassembled WGS sequence"/>
</dbReference>
<proteinExistence type="predicted"/>
<accession>M2QXN4</accession>
<name>M2QXN4_CERS8</name>
<dbReference type="OrthoDB" id="2745518at2759"/>
<evidence type="ECO:0000313" key="2">
    <source>
        <dbReference type="Proteomes" id="UP000016930"/>
    </source>
</evidence>
<sequence length="213" mass="24424">MKLSDLSGDVLDRIMVNLPDYSTLGNLLLSSKQIGDVYKRHPKSIKRAIAKNIAGPAWPTALRVAFASSLDLESIPGEDDIREGDIDIRMQGKQMQKQAQKVKALEDLYSWRHKDRTSPTSRLSPEESFRFRRALYRFWLYVLTMRQYELSFEGSEFAEECVAFLNSFASDELYELSSVASFLKETIEWIMRADHAHQLPDFNGTYDVASKSL</sequence>